<dbReference type="CDD" id="cd18887">
    <property type="entry name" value="NUDIX_UGPPase_Nudt14"/>
    <property type="match status" value="1"/>
</dbReference>
<dbReference type="SUPFAM" id="SSF55811">
    <property type="entry name" value="Nudix"/>
    <property type="match status" value="1"/>
</dbReference>
<proteinExistence type="predicted"/>
<comment type="caution">
    <text evidence="6">The sequence shown here is derived from an EMBL/GenBank/DDBJ whole genome shotgun (WGS) entry which is preliminary data.</text>
</comment>
<dbReference type="InterPro" id="IPR015797">
    <property type="entry name" value="NUDIX_hydrolase-like_dom_sf"/>
</dbReference>
<comment type="cofactor">
    <cofactor evidence="1 3">
        <name>Mg(2+)</name>
        <dbReference type="ChEBI" id="CHEBI:18420"/>
    </cofactor>
</comment>
<dbReference type="RefSeq" id="WP_294897139.1">
    <property type="nucleotide sequence ID" value="NZ_DLUI01000165.1"/>
</dbReference>
<evidence type="ECO:0000313" key="6">
    <source>
        <dbReference type="EMBL" id="DAB37373.1"/>
    </source>
</evidence>
<feature type="binding site" evidence="3">
    <location>
        <position position="77"/>
    </location>
    <ligand>
        <name>Mg(2+)</name>
        <dbReference type="ChEBI" id="CHEBI:18420"/>
        <label>1</label>
    </ligand>
</feature>
<dbReference type="Pfam" id="PF00293">
    <property type="entry name" value="NUDIX"/>
    <property type="match status" value="1"/>
</dbReference>
<dbReference type="NCBIfam" id="TIGR00052">
    <property type="entry name" value="nudix-type nucleoside diphosphatase, YffH/AdpP family"/>
    <property type="match status" value="1"/>
</dbReference>
<organism evidence="6 7">
    <name type="scientific">Sulfuricurvum kujiense</name>
    <dbReference type="NCBI Taxonomy" id="148813"/>
    <lineage>
        <taxon>Bacteria</taxon>
        <taxon>Pseudomonadati</taxon>
        <taxon>Campylobacterota</taxon>
        <taxon>Epsilonproteobacteria</taxon>
        <taxon>Campylobacterales</taxon>
        <taxon>Sulfurimonadaceae</taxon>
        <taxon>Sulfuricurvum</taxon>
    </lineage>
</organism>
<dbReference type="AlphaFoldDB" id="A0A2D3WLE4"/>
<dbReference type="InterPro" id="IPR000086">
    <property type="entry name" value="NUDIX_hydrolase_dom"/>
</dbReference>
<dbReference type="PANTHER" id="PTHR11839">
    <property type="entry name" value="UDP/ADP-SUGAR PYROPHOSPHATASE"/>
    <property type="match status" value="1"/>
</dbReference>
<feature type="binding site" evidence="3">
    <location>
        <position position="97"/>
    </location>
    <ligand>
        <name>Mg(2+)</name>
        <dbReference type="ChEBI" id="CHEBI:18420"/>
        <label>1</label>
    </ligand>
</feature>
<dbReference type="PROSITE" id="PS51462">
    <property type="entry name" value="NUDIX"/>
    <property type="match status" value="1"/>
</dbReference>
<keyword evidence="2 6" id="KW-0378">Hydrolase</keyword>
<feature type="domain" description="Nudix hydrolase" evidence="5">
    <location>
        <begin position="36"/>
        <end position="175"/>
    </location>
</feature>
<dbReference type="PANTHER" id="PTHR11839:SF15">
    <property type="entry name" value="URIDINE DIPHOSPHATE GLUCOSE PYROPHOSPHATASE NUDT14"/>
    <property type="match status" value="1"/>
</dbReference>
<keyword evidence="3" id="KW-0479">Metal-binding</keyword>
<evidence type="ECO:0000259" key="5">
    <source>
        <dbReference type="PROSITE" id="PS51462"/>
    </source>
</evidence>
<dbReference type="GO" id="GO:0008768">
    <property type="term" value="F:UDP-sugar diphosphatase activity"/>
    <property type="evidence" value="ECO:0007669"/>
    <property type="project" value="TreeGrafter"/>
</dbReference>
<dbReference type="EMBL" id="DLUI01000165">
    <property type="protein sequence ID" value="DAB37373.1"/>
    <property type="molecule type" value="Genomic_DNA"/>
</dbReference>
<dbReference type="GO" id="GO:0019693">
    <property type="term" value="P:ribose phosphate metabolic process"/>
    <property type="evidence" value="ECO:0007669"/>
    <property type="project" value="TreeGrafter"/>
</dbReference>
<reference evidence="6 7" key="1">
    <citation type="journal article" date="2017" name="Front. Microbiol.">
        <title>Comparative Genomic Analysis of the Class Epsilonproteobacteria and Proposed Reclassification to Epsilonbacteraeota (phyl. nov.).</title>
        <authorList>
            <person name="Waite D.W."/>
            <person name="Vanwonterghem I."/>
            <person name="Rinke C."/>
            <person name="Parks D.H."/>
            <person name="Zhang Y."/>
            <person name="Takai K."/>
            <person name="Sievert S.M."/>
            <person name="Simon J."/>
            <person name="Campbell B.J."/>
            <person name="Hanson T.E."/>
            <person name="Woyke T."/>
            <person name="Klotz M.G."/>
            <person name="Hugenholtz P."/>
        </authorList>
    </citation>
    <scope>NUCLEOTIDE SEQUENCE [LARGE SCALE GENOMIC DNA]</scope>
    <source>
        <strain evidence="6">UBA12443</strain>
    </source>
</reference>
<name>A0A2D3WLE4_9BACT</name>
<protein>
    <submittedName>
        <fullName evidence="6">NUDIX hydrolase</fullName>
    </submittedName>
</protein>
<feature type="short sequence motif" description="Nudix box" evidence="4">
    <location>
        <begin position="78"/>
        <end position="100"/>
    </location>
</feature>
<keyword evidence="3" id="KW-0460">Magnesium</keyword>
<dbReference type="GO" id="GO:0046872">
    <property type="term" value="F:metal ion binding"/>
    <property type="evidence" value="ECO:0007669"/>
    <property type="project" value="UniProtKB-KW"/>
</dbReference>
<evidence type="ECO:0000256" key="1">
    <source>
        <dbReference type="ARBA" id="ARBA00001946"/>
    </source>
</evidence>
<accession>A0A2D3WLE4</accession>
<evidence type="ECO:0000256" key="2">
    <source>
        <dbReference type="ARBA" id="ARBA00022801"/>
    </source>
</evidence>
<feature type="binding site" evidence="3">
    <location>
        <position position="93"/>
    </location>
    <ligand>
        <name>Mg(2+)</name>
        <dbReference type="ChEBI" id="CHEBI:18420"/>
        <label>1</label>
    </ligand>
</feature>
<dbReference type="InterPro" id="IPR004385">
    <property type="entry name" value="NDP_pyrophosphatase"/>
</dbReference>
<evidence type="ECO:0000313" key="7">
    <source>
        <dbReference type="Proteomes" id="UP000228859"/>
    </source>
</evidence>
<gene>
    <name evidence="6" type="ORF">CFH83_11390</name>
</gene>
<dbReference type="Gene3D" id="3.90.79.10">
    <property type="entry name" value="Nucleoside Triphosphate Pyrophosphohydrolase"/>
    <property type="match status" value="1"/>
</dbReference>
<feature type="binding site" evidence="3">
    <location>
        <position position="146"/>
    </location>
    <ligand>
        <name>Mg(2+)</name>
        <dbReference type="ChEBI" id="CHEBI:18420"/>
        <label>1</label>
    </ligand>
</feature>
<evidence type="ECO:0000256" key="3">
    <source>
        <dbReference type="PIRSR" id="PIRSR604385-2"/>
    </source>
</evidence>
<dbReference type="Proteomes" id="UP000228859">
    <property type="component" value="Unassembled WGS sequence"/>
</dbReference>
<dbReference type="GO" id="GO:0006753">
    <property type="term" value="P:nucleoside phosphate metabolic process"/>
    <property type="evidence" value="ECO:0007669"/>
    <property type="project" value="TreeGrafter"/>
</dbReference>
<evidence type="ECO:0000256" key="4">
    <source>
        <dbReference type="PIRSR" id="PIRSR604385-3"/>
    </source>
</evidence>
<sequence length="185" mass="20794">MITDVTIVPCENSDFVKPKRIQYSQTGVAKVWDMVEVHDSVAILLYQEEHQTLVIVRQFRPPVYLKNEDGFTYELCAGIVDKDKSLVEIAHEEILEECGYHVPLDQIERVTSFYTAVGFAGSVQTLYYASVNEMMRVNEGGGVGVESIEVIGIPVSEAKEFAMDETKAKTPGLMFGFGWFLENKL</sequence>